<comment type="caution">
    <text evidence="1">The sequence shown here is derived from an EMBL/GenBank/DDBJ whole genome shotgun (WGS) entry which is preliminary data.</text>
</comment>
<sequence>MSLNFSKEQRALLINQFEILKHLDPSSTEEYDNKIEILYNGYSYFYEDIVGDINEDLSGAVSRKVLDILSLYRALYFGYENLTEEEQEQIEERDVIFRGFDGNEEIPYYKFAQFAVTKAGLYGEIKELIQEGKVEMNSHANRLRYYNDLLSRWEPLREELNGENLNLEQIKHVLNK</sequence>
<dbReference type="Gene3D" id="1.10.287.680">
    <property type="entry name" value="Helix hairpin bin"/>
    <property type="match status" value="1"/>
</dbReference>
<dbReference type="InterPro" id="IPR023146">
    <property type="entry name" value="YfbU_alpha-helical_sf"/>
</dbReference>
<dbReference type="SUPFAM" id="SSF116960">
    <property type="entry name" value="YfbU-like"/>
    <property type="match status" value="1"/>
</dbReference>
<dbReference type="Gene3D" id="1.10.3190.10">
    <property type="entry name" value="yfbu gene product, domain 2"/>
    <property type="match status" value="1"/>
</dbReference>
<dbReference type="Proteomes" id="UP001165240">
    <property type="component" value="Unassembled WGS sequence"/>
</dbReference>
<organism evidence="1 2">
    <name type="scientific">Priestia megaterium</name>
    <name type="common">Bacillus megaterium</name>
    <dbReference type="NCBI Taxonomy" id="1404"/>
    <lineage>
        <taxon>Bacteria</taxon>
        <taxon>Bacillati</taxon>
        <taxon>Bacillota</taxon>
        <taxon>Bacilli</taxon>
        <taxon>Bacillales</taxon>
        <taxon>Bacillaceae</taxon>
        <taxon>Priestia</taxon>
    </lineage>
</organism>
<dbReference type="NCBIfam" id="NF003936">
    <property type="entry name" value="PRK05445.1"/>
    <property type="match status" value="1"/>
</dbReference>
<dbReference type="EMBL" id="BSYK01000001">
    <property type="protein sequence ID" value="GMG71807.1"/>
    <property type="molecule type" value="Genomic_DNA"/>
</dbReference>
<protein>
    <submittedName>
        <fullName evidence="1">YfbU family protein</fullName>
    </submittedName>
</protein>
<dbReference type="InterPro" id="IPR023145">
    <property type="entry name" value="YfbU_helix-hairpin_sf"/>
</dbReference>
<name>A0AAX6BDI8_PRIMG</name>
<dbReference type="InterPro" id="IPR005587">
    <property type="entry name" value="UPF0304_YfbU"/>
</dbReference>
<dbReference type="AlphaFoldDB" id="A0AAX6BDI8"/>
<dbReference type="RefSeq" id="WP_205663784.1">
    <property type="nucleotide sequence ID" value="NZ_BSYK01000001.1"/>
</dbReference>
<evidence type="ECO:0000313" key="2">
    <source>
        <dbReference type="Proteomes" id="UP001165240"/>
    </source>
</evidence>
<reference evidence="1" key="1">
    <citation type="journal article" date="2024" name="Appl Microbiol">
        <title>Effect of kuratsuki Bacillus and Priestia on Taste of Sake.</title>
        <authorList>
            <person name="Kobayashi K."/>
            <person name="Nishida H."/>
        </authorList>
    </citation>
    <scope>NUCLEOTIDE SEQUENCE</scope>
    <source>
        <strain evidence="1">B-12</strain>
    </source>
</reference>
<proteinExistence type="predicted"/>
<dbReference type="Pfam" id="PF03887">
    <property type="entry name" value="YfbU"/>
    <property type="match status" value="1"/>
</dbReference>
<evidence type="ECO:0000313" key="1">
    <source>
        <dbReference type="EMBL" id="GMG71807.1"/>
    </source>
</evidence>
<gene>
    <name evidence="1" type="ORF">ShirakiTB12_02750</name>
</gene>
<accession>A0AAX6BDI8</accession>